<keyword evidence="3 4" id="KW-0175">Coiled coil</keyword>
<dbReference type="FunFam" id="1.10.8.270:FF:000003">
    <property type="entry name" value="Ecotropic viral integration site 5"/>
    <property type="match status" value="1"/>
</dbReference>
<feature type="coiled-coil region" evidence="4">
    <location>
        <begin position="714"/>
        <end position="794"/>
    </location>
</feature>
<evidence type="ECO:0000313" key="7">
    <source>
        <dbReference type="EnsemblMetazoa" id="G26293.3:cds"/>
    </source>
</evidence>
<dbReference type="Gene3D" id="1.10.10.750">
    <property type="entry name" value="Ypt/Rab-GAP domain of gyp1p, domain 1"/>
    <property type="match status" value="1"/>
</dbReference>
<feature type="coiled-coil region" evidence="4">
    <location>
        <begin position="451"/>
        <end position="506"/>
    </location>
</feature>
<dbReference type="Gene3D" id="1.10.472.80">
    <property type="entry name" value="Ypt/Rab-GAP domain of gyp1p, domain 3"/>
    <property type="match status" value="1"/>
</dbReference>
<dbReference type="EnsemblMetazoa" id="G26293.3">
    <property type="protein sequence ID" value="G26293.3:cds"/>
    <property type="gene ID" value="G26293"/>
</dbReference>
<dbReference type="Pfam" id="PF00566">
    <property type="entry name" value="RabGAP-TBC"/>
    <property type="match status" value="1"/>
</dbReference>
<dbReference type="PANTHER" id="PTHR47219:SF22">
    <property type="entry name" value="RAB-GAP TBC DOMAIN-CONTAINING PROTEIN"/>
    <property type="match status" value="1"/>
</dbReference>
<keyword evidence="8" id="KW-1185">Reference proteome</keyword>
<protein>
    <recommendedName>
        <fullName evidence="6">Rab-GAP TBC domain-containing protein</fullName>
    </recommendedName>
</protein>
<evidence type="ECO:0000256" key="3">
    <source>
        <dbReference type="ARBA" id="ARBA00023054"/>
    </source>
</evidence>
<dbReference type="FunFam" id="1.10.472.80:FF:000002">
    <property type="entry name" value="Ecotropic viral integration site 5"/>
    <property type="match status" value="1"/>
</dbReference>
<dbReference type="PANTHER" id="PTHR47219">
    <property type="entry name" value="RAB GTPASE-ACTIVATING PROTEIN 1-LIKE"/>
    <property type="match status" value="1"/>
</dbReference>
<dbReference type="InterPro" id="IPR050302">
    <property type="entry name" value="Rab_GAP_TBC_domain"/>
</dbReference>
<evidence type="ECO:0000313" key="8">
    <source>
        <dbReference type="Proteomes" id="UP000005408"/>
    </source>
</evidence>
<dbReference type="FunFam" id="1.10.10.750:FF:000003">
    <property type="entry name" value="GTPase activating protein (Evi5)"/>
    <property type="match status" value="1"/>
</dbReference>
<feature type="region of interest" description="Disordered" evidence="5">
    <location>
        <begin position="1"/>
        <end position="52"/>
    </location>
</feature>
<reference evidence="7" key="1">
    <citation type="submission" date="2022-08" db="UniProtKB">
        <authorList>
            <consortium name="EnsemblMetazoa"/>
        </authorList>
    </citation>
    <scope>IDENTIFICATION</scope>
    <source>
        <strain evidence="7">05x7-T-G4-1.051#20</strain>
    </source>
</reference>
<keyword evidence="2" id="KW-0597">Phosphoprotein</keyword>
<dbReference type="Proteomes" id="UP000005408">
    <property type="component" value="Unassembled WGS sequence"/>
</dbReference>
<name>A0A8W8L465_MAGGI</name>
<evidence type="ECO:0000256" key="2">
    <source>
        <dbReference type="ARBA" id="ARBA00022553"/>
    </source>
</evidence>
<feature type="compositionally biased region" description="Acidic residues" evidence="5">
    <location>
        <begin position="840"/>
        <end position="851"/>
    </location>
</feature>
<feature type="compositionally biased region" description="Low complexity" evidence="5">
    <location>
        <begin position="19"/>
        <end position="35"/>
    </location>
</feature>
<dbReference type="PROSITE" id="PS50086">
    <property type="entry name" value="TBC_RABGAP"/>
    <property type="match status" value="1"/>
</dbReference>
<dbReference type="Gene3D" id="1.10.8.270">
    <property type="entry name" value="putative rabgap domain of human tbc1 domain family member 14 like domains"/>
    <property type="match status" value="1"/>
</dbReference>
<dbReference type="AlphaFoldDB" id="A0A8W8L465"/>
<evidence type="ECO:0000256" key="4">
    <source>
        <dbReference type="SAM" id="Coils"/>
    </source>
</evidence>
<dbReference type="GO" id="GO:0005096">
    <property type="term" value="F:GTPase activator activity"/>
    <property type="evidence" value="ECO:0007669"/>
    <property type="project" value="UniProtKB-KW"/>
</dbReference>
<feature type="region of interest" description="Disordered" evidence="5">
    <location>
        <begin position="823"/>
        <end position="903"/>
    </location>
</feature>
<dbReference type="SUPFAM" id="SSF47923">
    <property type="entry name" value="Ypt/Rab-GAP domain of gyp1p"/>
    <property type="match status" value="2"/>
</dbReference>
<organism evidence="7 8">
    <name type="scientific">Magallana gigas</name>
    <name type="common">Pacific oyster</name>
    <name type="synonym">Crassostrea gigas</name>
    <dbReference type="NCBI Taxonomy" id="29159"/>
    <lineage>
        <taxon>Eukaryota</taxon>
        <taxon>Metazoa</taxon>
        <taxon>Spiralia</taxon>
        <taxon>Lophotrochozoa</taxon>
        <taxon>Mollusca</taxon>
        <taxon>Bivalvia</taxon>
        <taxon>Autobranchia</taxon>
        <taxon>Pteriomorphia</taxon>
        <taxon>Ostreida</taxon>
        <taxon>Ostreoidea</taxon>
        <taxon>Ostreidae</taxon>
        <taxon>Magallana</taxon>
    </lineage>
</organism>
<proteinExistence type="predicted"/>
<dbReference type="GO" id="GO:0031267">
    <property type="term" value="F:small GTPase binding"/>
    <property type="evidence" value="ECO:0007669"/>
    <property type="project" value="UniProtKB-ARBA"/>
</dbReference>
<feature type="compositionally biased region" description="Low complexity" evidence="5">
    <location>
        <begin position="867"/>
        <end position="888"/>
    </location>
</feature>
<dbReference type="SMART" id="SM00164">
    <property type="entry name" value="TBC"/>
    <property type="match status" value="1"/>
</dbReference>
<evidence type="ECO:0000256" key="5">
    <source>
        <dbReference type="SAM" id="MobiDB-lite"/>
    </source>
</evidence>
<dbReference type="InterPro" id="IPR000195">
    <property type="entry name" value="Rab-GAP-TBC_dom"/>
</dbReference>
<keyword evidence="1" id="KW-0343">GTPase activation</keyword>
<accession>A0A8W8L465</accession>
<feature type="domain" description="Rab-GAP TBC" evidence="6">
    <location>
        <begin position="206"/>
        <end position="391"/>
    </location>
</feature>
<feature type="region of interest" description="Disordered" evidence="5">
    <location>
        <begin position="73"/>
        <end position="113"/>
    </location>
</feature>
<dbReference type="InterPro" id="IPR035969">
    <property type="entry name" value="Rab-GAP_TBC_sf"/>
</dbReference>
<evidence type="ECO:0000259" key="6">
    <source>
        <dbReference type="PROSITE" id="PS50086"/>
    </source>
</evidence>
<feature type="coiled-coil region" evidence="4">
    <location>
        <begin position="581"/>
        <end position="608"/>
    </location>
</feature>
<feature type="compositionally biased region" description="Low complexity" evidence="5">
    <location>
        <begin position="86"/>
        <end position="107"/>
    </location>
</feature>
<feature type="compositionally biased region" description="Basic and acidic residues" evidence="5">
    <location>
        <begin position="36"/>
        <end position="52"/>
    </location>
</feature>
<sequence length="988" mass="111477">MSTSEVPVASKSEVPNAPSTSSSSSSKTTILNGSSKPEEKEEQGKDNTAELLAKLEEANKLLEADEKSLVSLSVAPSPTPSHSRKGSGSSVVSSTSSNSHYSNQQSTEEPENNVWERVRVEAILKSGNSGKELVCNSVFLLRLYLTDLASERLAFASTSTSSEDDKDEYGIDAATGNVWEIWGKLVNDWDNARKKTSLIKELVRRGIPHHFRGLAWQLLLGVHDSPHKQLYVEYLKQTSPSEKLIRRDIARTFPDHDFFKEKDGLGQESLFNVMKAYSLHDREVGYCQGSGFIVGLLLMQMPEEEAFAVLVKLMQDYRLRELFKPSMAELGLCMYKLECLIQELLPDLYLHFQSQGFHTSMYASSWFLTLYATSFSLSLSCRVMDLFISEGMDVIFRVGIAILQTSQEELLSMDMEGMLQHFQKTLFSQYEGDPDRLFNTAFAVKYSAKKMKKIEKEYTALKSKENEDQIELRRLRTENRLLRQRIEALEKESASLADRLIQYQVTRAQEAEETYALKNNLSTTKQKLVDTSRKLEEANTLIGDIKDRTSSITSASSLDEDEAQTVIGHLQEELIALRLRDADTESLVKELRTKIRELEETNIQLQKAPSNDVQHLQEELIAVKLREAEANLSLKEMKHKVYDLESQWEEFIIKSNQDPSSPKDKNSNKHEVRQLQEELMSVKIREAGCLSELKETKQKVMEFETQNHICTNQIRRMDEENKTLKSQLELHEAQEKDLQNQIKDLSRKLDNLEAQRKEESMMMRIKDAEQAQSLAELNRKIAELEIQKEELLTADRLDAKDGSQDLANQIYDLQDEVLQLRLSHNSSGPKPSFRNGSLSDSDEDSDEDLENPDTLNRTLSDIIEGRSSSSVLSSSLINSSSPTKQTTKSSHEDQLSEGQQTKGEEQCIETLSPICSPNKVQSSKLISDCDKELSQTENGALVKPLLTNGTGAKTTDFCNEVPNGEVSGVSAEFDVSADQIRSTQNSVS</sequence>
<evidence type="ECO:0000256" key="1">
    <source>
        <dbReference type="ARBA" id="ARBA00022468"/>
    </source>
</evidence>